<name>A0A445DZH5_ARAHY</name>
<reference evidence="2 3" key="1">
    <citation type="submission" date="2019-01" db="EMBL/GenBank/DDBJ databases">
        <title>Sequencing of cultivated peanut Arachis hypogaea provides insights into genome evolution and oil improvement.</title>
        <authorList>
            <person name="Chen X."/>
        </authorList>
    </citation>
    <scope>NUCLEOTIDE SEQUENCE [LARGE SCALE GENOMIC DNA]</scope>
    <source>
        <strain evidence="3">cv. Fuhuasheng</strain>
        <tissue evidence="2">Leaves</tissue>
    </source>
</reference>
<gene>
    <name evidence="2" type="ORF">Ahy_A03g015025</name>
</gene>
<accession>A0A445DZH5</accession>
<dbReference type="PANTHER" id="PTHR36617:SF15">
    <property type="entry name" value="REVERSE TRANSCRIPTASE ZINC-BINDING DOMAIN-CONTAINING PROTEIN"/>
    <property type="match status" value="1"/>
</dbReference>
<feature type="domain" description="Reverse transcriptase zinc-binding" evidence="1">
    <location>
        <begin position="117"/>
        <end position="189"/>
    </location>
</feature>
<evidence type="ECO:0000259" key="1">
    <source>
        <dbReference type="Pfam" id="PF13966"/>
    </source>
</evidence>
<keyword evidence="3" id="KW-1185">Reference proteome</keyword>
<dbReference type="STRING" id="3818.A0A445DZH5"/>
<dbReference type="PANTHER" id="PTHR36617">
    <property type="entry name" value="PROTEIN, PUTATIVE-RELATED"/>
    <property type="match status" value="1"/>
</dbReference>
<dbReference type="AlphaFoldDB" id="A0A445DZH5"/>
<evidence type="ECO:0000313" key="2">
    <source>
        <dbReference type="EMBL" id="RYR68529.1"/>
    </source>
</evidence>
<comment type="caution">
    <text evidence="2">The sequence shown here is derived from an EMBL/GenBank/DDBJ whole genome shotgun (WGS) entry which is preliminary data.</text>
</comment>
<protein>
    <recommendedName>
        <fullName evidence="1">Reverse transcriptase zinc-binding domain-containing protein</fullName>
    </recommendedName>
</protein>
<organism evidence="2 3">
    <name type="scientific">Arachis hypogaea</name>
    <name type="common">Peanut</name>
    <dbReference type="NCBI Taxonomy" id="3818"/>
    <lineage>
        <taxon>Eukaryota</taxon>
        <taxon>Viridiplantae</taxon>
        <taxon>Streptophyta</taxon>
        <taxon>Embryophyta</taxon>
        <taxon>Tracheophyta</taxon>
        <taxon>Spermatophyta</taxon>
        <taxon>Magnoliopsida</taxon>
        <taxon>eudicotyledons</taxon>
        <taxon>Gunneridae</taxon>
        <taxon>Pentapetalae</taxon>
        <taxon>rosids</taxon>
        <taxon>fabids</taxon>
        <taxon>Fabales</taxon>
        <taxon>Fabaceae</taxon>
        <taxon>Papilionoideae</taxon>
        <taxon>50 kb inversion clade</taxon>
        <taxon>dalbergioids sensu lato</taxon>
        <taxon>Dalbergieae</taxon>
        <taxon>Pterocarpus clade</taxon>
        <taxon>Arachis</taxon>
    </lineage>
</organism>
<dbReference type="InterPro" id="IPR026960">
    <property type="entry name" value="RVT-Znf"/>
</dbReference>
<dbReference type="Proteomes" id="UP000289738">
    <property type="component" value="Chromosome A03"/>
</dbReference>
<proteinExistence type="predicted"/>
<sequence length="352" mass="41703">MCVGNGEKSKFWDDNWLGDLRLKEKFPRLYLISAQQAETIANCDFWDGFRWVWNLRWRRRFFEWECKHCEELLVLLQKVCLNAGTEDKLIWSCSDDGSFFVKSFITSVESNALGFSKTRHTFDNIWQGIVPPRVEMMGWFLILGKLNTMKRLAQINVVGANEVTCALCGLYDEDIDHLFIHCNYVFHLWNKAMVVGEIIWVKPKGVRSFFEYWCKQEVVRVGRRRWINCWFAIVWVICWIRNQFIFERNDISWENAWEFIMYQLKEWEMLNKRRKEEQSTIVQGATSSLEPVVNIEYEFSWWICDEYVASKQCMAVGGYLVNAENNIVVLLCEFLNADSRVNVLVECIEASV</sequence>
<dbReference type="EMBL" id="SDMP01000003">
    <property type="protein sequence ID" value="RYR68529.1"/>
    <property type="molecule type" value="Genomic_DNA"/>
</dbReference>
<evidence type="ECO:0000313" key="3">
    <source>
        <dbReference type="Proteomes" id="UP000289738"/>
    </source>
</evidence>
<dbReference type="Pfam" id="PF13966">
    <property type="entry name" value="zf-RVT"/>
    <property type="match status" value="1"/>
</dbReference>